<evidence type="ECO:0000256" key="3">
    <source>
        <dbReference type="ARBA" id="ARBA00022679"/>
    </source>
</evidence>
<gene>
    <name evidence="9" type="ORF">MOO44_01090</name>
</gene>
<evidence type="ECO:0000256" key="1">
    <source>
        <dbReference type="ARBA" id="ARBA00004141"/>
    </source>
</evidence>
<name>A0A976RQH2_9LACO</name>
<keyword evidence="9" id="KW-0614">Plasmid</keyword>
<evidence type="ECO:0000313" key="9">
    <source>
        <dbReference type="EMBL" id="UQS85945.1"/>
    </source>
</evidence>
<reference evidence="9" key="1">
    <citation type="journal article" date="2022" name="Int. J. Syst. Evol. Microbiol.">
        <title>Apilactobacillus apisilvae sp. nov., Nicolia spurrieriana gen. nov. sp. nov., Bombilactobacillus folatiphilus sp. nov. and Bombilactobacillus thymidiniphilus sp. nov., four new lactic acid bacterial isolates from stingless bees Tetragonula carbonaria and Austroplebeia australis.</title>
        <authorList>
            <person name="Oliphant S.A."/>
            <person name="Watson-Haigh N.S."/>
            <person name="Sumby K.M."/>
            <person name="Gardner J."/>
            <person name="Groom S."/>
            <person name="Jiranek V."/>
        </authorList>
    </citation>
    <scope>NUCLEOTIDE SEQUENCE</scope>
    <source>
        <strain evidence="9">SGEP1_A5</strain>
    </source>
</reference>
<feature type="transmembrane region" description="Helical" evidence="7">
    <location>
        <begin position="523"/>
        <end position="540"/>
    </location>
</feature>
<keyword evidence="5 7" id="KW-1133">Transmembrane helix</keyword>
<dbReference type="PANTHER" id="PTHR43867">
    <property type="entry name" value="CELLULOSE SYNTHASE CATALYTIC SUBUNIT A [UDP-FORMING]"/>
    <property type="match status" value="1"/>
</dbReference>
<geneLocation type="plasmid" evidence="9 10">
    <name>p1unnamed</name>
</geneLocation>
<evidence type="ECO:0000256" key="4">
    <source>
        <dbReference type="ARBA" id="ARBA00022692"/>
    </source>
</evidence>
<dbReference type="PANTHER" id="PTHR43867:SF2">
    <property type="entry name" value="CELLULOSE SYNTHASE CATALYTIC SUBUNIT A [UDP-FORMING]"/>
    <property type="match status" value="1"/>
</dbReference>
<keyword evidence="10" id="KW-1185">Reference proteome</keyword>
<organism evidence="9 10">
    <name type="scientific">Nicoliella spurrieriana</name>
    <dbReference type="NCBI Taxonomy" id="2925830"/>
    <lineage>
        <taxon>Bacteria</taxon>
        <taxon>Bacillati</taxon>
        <taxon>Bacillota</taxon>
        <taxon>Bacilli</taxon>
        <taxon>Lactobacillales</taxon>
        <taxon>Lactobacillaceae</taxon>
        <taxon>Nicoliella</taxon>
    </lineage>
</organism>
<feature type="transmembrane region" description="Helical" evidence="7">
    <location>
        <begin position="495"/>
        <end position="517"/>
    </location>
</feature>
<dbReference type="InterPro" id="IPR001173">
    <property type="entry name" value="Glyco_trans_2-like"/>
</dbReference>
<dbReference type="SUPFAM" id="SSF53448">
    <property type="entry name" value="Nucleotide-diphospho-sugar transferases"/>
    <property type="match status" value="1"/>
</dbReference>
<evidence type="ECO:0000256" key="6">
    <source>
        <dbReference type="ARBA" id="ARBA00023136"/>
    </source>
</evidence>
<evidence type="ECO:0000313" key="10">
    <source>
        <dbReference type="Proteomes" id="UP000831181"/>
    </source>
</evidence>
<evidence type="ECO:0000259" key="8">
    <source>
        <dbReference type="Pfam" id="PF00535"/>
    </source>
</evidence>
<feature type="transmembrane region" description="Helical" evidence="7">
    <location>
        <begin position="381"/>
        <end position="405"/>
    </location>
</feature>
<dbReference type="InterPro" id="IPR050321">
    <property type="entry name" value="Glycosyltr_2/OpgH_subfam"/>
</dbReference>
<evidence type="ECO:0000256" key="2">
    <source>
        <dbReference type="ARBA" id="ARBA00022676"/>
    </source>
</evidence>
<evidence type="ECO:0000256" key="5">
    <source>
        <dbReference type="ARBA" id="ARBA00022989"/>
    </source>
</evidence>
<accession>A0A976RQH2</accession>
<evidence type="ECO:0000256" key="7">
    <source>
        <dbReference type="SAM" id="Phobius"/>
    </source>
</evidence>
<proteinExistence type="predicted"/>
<keyword evidence="3" id="KW-0808">Transferase</keyword>
<dbReference type="Pfam" id="PF00535">
    <property type="entry name" value="Glycos_transf_2"/>
    <property type="match status" value="1"/>
</dbReference>
<feature type="transmembrane region" description="Helical" evidence="7">
    <location>
        <begin position="417"/>
        <end position="436"/>
    </location>
</feature>
<comment type="subcellular location">
    <subcellularLocation>
        <location evidence="1">Membrane</location>
        <topology evidence="1">Multi-pass membrane protein</topology>
    </subcellularLocation>
</comment>
<keyword evidence="2" id="KW-0328">Glycosyltransferase</keyword>
<dbReference type="Proteomes" id="UP000831181">
    <property type="component" value="Plasmid p1unnamed"/>
</dbReference>
<dbReference type="AlphaFoldDB" id="A0A976RQH2"/>
<sequence length="573" mass="65138">MQKSNHLNSNQLGSSPKPINLSLIVIAIWSITMIMFEYYTITGGIIPDFRNHKVFTGSLLIFNQVFVGLFFYYGIINYVIPFAYLKIRARAIEREKKIQAISLPKNFQPRVQLLYTTYNDFIPYAFNECLQQTYQNVQGVILDNSTDQKYIDMIVQFVKVHPDVKLVRDVPNYHAKAGNLDNYLCKSGKDTYDYFVILDSDELLEPDFVEKALKYFINNPNLGVLQANHISGCNTNAFMRLFSGTGNTFWPVQNTVRSLGAGFRLPGRFSKDGQPKLLHPGDSVCIELGHGVMFKRECFDDIGKMPFMVAEDLCTSVEVLLRGWDIEFGISIYGNEQFPVNAIALLIRSSKFCSANFEFIKVYWERLFKTDLLTKRQKLDLLTFTMSTPIFAFEYISLLICGIILPISNTQMGYEWFMAFPALLCYFSQTFPDAIFQFQEGKSIRYIISYEVQISILYGSQYYASVKCTLFALIGIPAKFNVTPKSDTHVTFLEALHTCAGSVVFSTITILACIIASGSSWVLLSFFPGCIGYLMIPMANRVNSTDLQKRHLLKQANLDALTDGSLKAIDWRT</sequence>
<dbReference type="InterPro" id="IPR029044">
    <property type="entry name" value="Nucleotide-diphossugar_trans"/>
</dbReference>
<dbReference type="RefSeq" id="WP_260115754.1">
    <property type="nucleotide sequence ID" value="NZ_CP093360.1"/>
</dbReference>
<feature type="transmembrane region" description="Helical" evidence="7">
    <location>
        <begin position="61"/>
        <end position="85"/>
    </location>
</feature>
<feature type="transmembrane region" description="Helical" evidence="7">
    <location>
        <begin position="21"/>
        <end position="41"/>
    </location>
</feature>
<feature type="domain" description="Glycosyltransferase 2-like" evidence="8">
    <location>
        <begin position="117"/>
        <end position="241"/>
    </location>
</feature>
<keyword evidence="4 7" id="KW-0812">Transmembrane</keyword>
<dbReference type="Gene3D" id="3.90.550.10">
    <property type="entry name" value="Spore Coat Polysaccharide Biosynthesis Protein SpsA, Chain A"/>
    <property type="match status" value="1"/>
</dbReference>
<dbReference type="GO" id="GO:0016020">
    <property type="term" value="C:membrane"/>
    <property type="evidence" value="ECO:0007669"/>
    <property type="project" value="UniProtKB-SubCell"/>
</dbReference>
<dbReference type="EMBL" id="CP093360">
    <property type="protein sequence ID" value="UQS85945.1"/>
    <property type="molecule type" value="Genomic_DNA"/>
</dbReference>
<dbReference type="KEGG" id="lbe:MOO44_01090"/>
<keyword evidence="6 7" id="KW-0472">Membrane</keyword>
<protein>
    <submittedName>
        <fullName evidence="9">Glycosyltransferase family 2 protein</fullName>
    </submittedName>
</protein>
<dbReference type="GO" id="GO:0016757">
    <property type="term" value="F:glycosyltransferase activity"/>
    <property type="evidence" value="ECO:0007669"/>
    <property type="project" value="UniProtKB-KW"/>
</dbReference>